<comment type="caution">
    <text evidence="2">The sequence shown here is derived from an EMBL/GenBank/DDBJ whole genome shotgun (WGS) entry which is preliminary data.</text>
</comment>
<dbReference type="AlphaFoldDB" id="A0ABD2N8L8"/>
<keyword evidence="1" id="KW-1133">Transmembrane helix</keyword>
<feature type="transmembrane region" description="Helical" evidence="1">
    <location>
        <begin position="298"/>
        <end position="318"/>
    </location>
</feature>
<evidence type="ECO:0000313" key="2">
    <source>
        <dbReference type="EMBL" id="KAL3274929.1"/>
    </source>
</evidence>
<keyword evidence="1" id="KW-0472">Membrane</keyword>
<sequence>MDQAFSFSSIIDNLLVQLHSIQQLCKNIETAISFARLNILHSSIIEPNQIRLIIDKLAEINNTQNIPKLRNLMDYYSLLSTQTTIRDKLILFKIHIPIVSFQYKYFQIFPVPILNQTIIPEQPYILPNTEDCWSTSEKCPEVEDWYFCRQETLQKHQPCLAELLQNGKNTCPGTTIHFSETSTTQIDANKILIIPAEPTKIRSLCNTEGIHEIAKPSIISLDGCRVSIGGEEFQTEQTTHEEFLFELPEVELPPIYEENRKTLHLKNIDQEQILQINTFANNLRITELQKLNESKHPWYNTLIIIVTAISISSVLIYMKLRKSRKPRSQISTQSTKISEPLFSGLGREELHC</sequence>
<evidence type="ECO:0008006" key="4">
    <source>
        <dbReference type="Google" id="ProtNLM"/>
    </source>
</evidence>
<evidence type="ECO:0000313" key="3">
    <source>
        <dbReference type="Proteomes" id="UP001516400"/>
    </source>
</evidence>
<keyword evidence="3" id="KW-1185">Reference proteome</keyword>
<evidence type="ECO:0000256" key="1">
    <source>
        <dbReference type="SAM" id="Phobius"/>
    </source>
</evidence>
<proteinExistence type="predicted"/>
<dbReference type="Proteomes" id="UP001516400">
    <property type="component" value="Unassembled WGS sequence"/>
</dbReference>
<dbReference type="Pfam" id="PF07253">
    <property type="entry name" value="Gypsy"/>
    <property type="match status" value="1"/>
</dbReference>
<dbReference type="EMBL" id="JABFTP020000083">
    <property type="protein sequence ID" value="KAL3274929.1"/>
    <property type="molecule type" value="Genomic_DNA"/>
</dbReference>
<organism evidence="2 3">
    <name type="scientific">Cryptolaemus montrouzieri</name>
    <dbReference type="NCBI Taxonomy" id="559131"/>
    <lineage>
        <taxon>Eukaryota</taxon>
        <taxon>Metazoa</taxon>
        <taxon>Ecdysozoa</taxon>
        <taxon>Arthropoda</taxon>
        <taxon>Hexapoda</taxon>
        <taxon>Insecta</taxon>
        <taxon>Pterygota</taxon>
        <taxon>Neoptera</taxon>
        <taxon>Endopterygota</taxon>
        <taxon>Coleoptera</taxon>
        <taxon>Polyphaga</taxon>
        <taxon>Cucujiformia</taxon>
        <taxon>Coccinelloidea</taxon>
        <taxon>Coccinellidae</taxon>
        <taxon>Scymninae</taxon>
        <taxon>Scymnini</taxon>
        <taxon>Cryptolaemus</taxon>
    </lineage>
</organism>
<reference evidence="2 3" key="1">
    <citation type="journal article" date="2021" name="BMC Biol.">
        <title>Horizontally acquired antibacterial genes associated with adaptive radiation of ladybird beetles.</title>
        <authorList>
            <person name="Li H.S."/>
            <person name="Tang X.F."/>
            <person name="Huang Y.H."/>
            <person name="Xu Z.Y."/>
            <person name="Chen M.L."/>
            <person name="Du X.Y."/>
            <person name="Qiu B.Y."/>
            <person name="Chen P.T."/>
            <person name="Zhang W."/>
            <person name="Slipinski A."/>
            <person name="Escalona H.E."/>
            <person name="Waterhouse R.M."/>
            <person name="Zwick A."/>
            <person name="Pang H."/>
        </authorList>
    </citation>
    <scope>NUCLEOTIDE SEQUENCE [LARGE SCALE GENOMIC DNA]</scope>
    <source>
        <strain evidence="2">SYSU2018</strain>
    </source>
</reference>
<name>A0ABD2N8L8_9CUCU</name>
<keyword evidence="1" id="KW-0812">Transmembrane</keyword>
<accession>A0ABD2N8L8</accession>
<protein>
    <recommendedName>
        <fullName evidence="4">Envelope protein</fullName>
    </recommendedName>
</protein>
<gene>
    <name evidence="2" type="ORF">HHI36_019707</name>
</gene>
<dbReference type="InterPro" id="IPR009882">
    <property type="entry name" value="Gypsy"/>
</dbReference>